<sequence>MPARSINNNQRQYFQNRLQAIDRISAQHRSHQKKLFEARLRIENS</sequence>
<organism evidence="1">
    <name type="scientific">Fusarium oxysporum (strain Fo5176)</name>
    <name type="common">Fusarium vascular wilt</name>
    <dbReference type="NCBI Taxonomy" id="660025"/>
    <lineage>
        <taxon>Eukaryota</taxon>
        <taxon>Fungi</taxon>
        <taxon>Dikarya</taxon>
        <taxon>Ascomycota</taxon>
        <taxon>Pezizomycotina</taxon>
        <taxon>Sordariomycetes</taxon>
        <taxon>Hypocreomycetidae</taxon>
        <taxon>Hypocreales</taxon>
        <taxon>Nectriaceae</taxon>
        <taxon>Fusarium</taxon>
        <taxon>Fusarium oxysporum species complex</taxon>
    </lineage>
</organism>
<proteinExistence type="predicted"/>
<protein>
    <submittedName>
        <fullName evidence="1">Uncharacterized protein</fullName>
    </submittedName>
</protein>
<dbReference type="EMBL" id="AFQF01003434">
    <property type="protein sequence ID" value="EGU75645.1"/>
    <property type="molecule type" value="Genomic_DNA"/>
</dbReference>
<evidence type="ECO:0000313" key="1">
    <source>
        <dbReference type="EMBL" id="EGU75645.1"/>
    </source>
</evidence>
<dbReference type="AlphaFoldDB" id="F9G5A1"/>
<gene>
    <name evidence="1" type="ORF">FOXB_13833</name>
</gene>
<name>F9G5A1_FUSOF</name>
<reference evidence="1" key="1">
    <citation type="journal article" date="2012" name="Mol. Plant Microbe Interact.">
        <title>A highly conserved effector in Fusarium oxysporum is required for full virulence on Arabidopsis.</title>
        <authorList>
            <person name="Thatcher L.F."/>
            <person name="Gardiner D.M."/>
            <person name="Kazan K."/>
            <person name="Manners J."/>
        </authorList>
    </citation>
    <scope>NUCLEOTIDE SEQUENCE [LARGE SCALE GENOMIC DNA]</scope>
    <source>
        <strain evidence="1">Fo5176</strain>
    </source>
</reference>
<accession>F9G5A1</accession>
<comment type="caution">
    <text evidence="1">The sequence shown here is derived from an EMBL/GenBank/DDBJ whole genome shotgun (WGS) entry which is preliminary data.</text>
</comment>